<organism evidence="1 2">
    <name type="scientific">Jimgerdemannia flammicorona</name>
    <dbReference type="NCBI Taxonomy" id="994334"/>
    <lineage>
        <taxon>Eukaryota</taxon>
        <taxon>Fungi</taxon>
        <taxon>Fungi incertae sedis</taxon>
        <taxon>Mucoromycota</taxon>
        <taxon>Mucoromycotina</taxon>
        <taxon>Endogonomycetes</taxon>
        <taxon>Endogonales</taxon>
        <taxon>Endogonaceae</taxon>
        <taxon>Jimgerdemannia</taxon>
    </lineage>
</organism>
<keyword evidence="2" id="KW-1185">Reference proteome</keyword>
<evidence type="ECO:0000313" key="2">
    <source>
        <dbReference type="Proteomes" id="UP000274822"/>
    </source>
</evidence>
<dbReference type="AlphaFoldDB" id="A0A433QPS1"/>
<dbReference type="EMBL" id="RBNJ01002639">
    <property type="protein sequence ID" value="RUS31757.1"/>
    <property type="molecule type" value="Genomic_DNA"/>
</dbReference>
<reference evidence="1 2" key="1">
    <citation type="journal article" date="2018" name="New Phytol.">
        <title>Phylogenomics of Endogonaceae and evolution of mycorrhizas within Mucoromycota.</title>
        <authorList>
            <person name="Chang Y."/>
            <person name="Desiro A."/>
            <person name="Na H."/>
            <person name="Sandor L."/>
            <person name="Lipzen A."/>
            <person name="Clum A."/>
            <person name="Barry K."/>
            <person name="Grigoriev I.V."/>
            <person name="Martin F.M."/>
            <person name="Stajich J.E."/>
            <person name="Smith M.E."/>
            <person name="Bonito G."/>
            <person name="Spatafora J.W."/>
        </authorList>
    </citation>
    <scope>NUCLEOTIDE SEQUENCE [LARGE SCALE GENOMIC DNA]</scope>
    <source>
        <strain evidence="1 2">AD002</strain>
    </source>
</reference>
<dbReference type="Proteomes" id="UP000274822">
    <property type="component" value="Unassembled WGS sequence"/>
</dbReference>
<comment type="caution">
    <text evidence="1">The sequence shown here is derived from an EMBL/GenBank/DDBJ whole genome shotgun (WGS) entry which is preliminary data.</text>
</comment>
<protein>
    <submittedName>
        <fullName evidence="1">Uncharacterized protein</fullName>
    </submittedName>
</protein>
<proteinExistence type="predicted"/>
<name>A0A433QPS1_9FUNG</name>
<evidence type="ECO:0000313" key="1">
    <source>
        <dbReference type="EMBL" id="RUS31757.1"/>
    </source>
</evidence>
<accession>A0A433QPS1</accession>
<sequence>MAKLKVCDWSSLDDNMVRNRALTTRFLIKQVIATGMEEVEPTIEPLKSGAIIEDKPATFLDVFVRSFFESNAQERSTALEDAEWYELYTTFVEFIVDRRIGRARQWFSVNTARFPSDHTEIAAASYELEQESEKLHNLAHETSEAIQIPLCKLLAGHDGFHHMHEANWT</sequence>
<gene>
    <name evidence="1" type="ORF">BC938DRAFT_477151</name>
</gene>